<dbReference type="SUPFAM" id="SSF46689">
    <property type="entry name" value="Homeodomain-like"/>
    <property type="match status" value="1"/>
</dbReference>
<evidence type="ECO:0000313" key="7">
    <source>
        <dbReference type="Proteomes" id="UP000018890"/>
    </source>
</evidence>
<keyword evidence="4" id="KW-0472">Membrane</keyword>
<dbReference type="AlphaFoldDB" id="W4Q2W1"/>
<keyword evidence="4" id="KW-0812">Transmembrane</keyword>
<keyword evidence="2 3" id="KW-0238">DNA-binding</keyword>
<dbReference type="EMBL" id="BAUT01000021">
    <property type="protein sequence ID" value="GAE26290.1"/>
    <property type="molecule type" value="Genomic_DNA"/>
</dbReference>
<feature type="domain" description="HTH tetR-type" evidence="5">
    <location>
        <begin position="5"/>
        <end position="65"/>
    </location>
</feature>
<dbReference type="InterPro" id="IPR023772">
    <property type="entry name" value="DNA-bd_HTH_TetR-type_CS"/>
</dbReference>
<dbReference type="InterPro" id="IPR050624">
    <property type="entry name" value="HTH-type_Tx_Regulator"/>
</dbReference>
<dbReference type="GO" id="GO:0003677">
    <property type="term" value="F:DNA binding"/>
    <property type="evidence" value="ECO:0007669"/>
    <property type="project" value="UniProtKB-UniRule"/>
</dbReference>
<dbReference type="PANTHER" id="PTHR43479">
    <property type="entry name" value="ACREF/ENVCD OPERON REPRESSOR-RELATED"/>
    <property type="match status" value="1"/>
</dbReference>
<reference evidence="6" key="1">
    <citation type="journal article" date="2014" name="Genome Announc.">
        <title>Draft Genome Sequences of Three Alkaliphilic Bacillus Strains, Bacillus wakoensis JCM 9140T, Bacillus akibai JCM 9157T, and Bacillus hemicellulosilyticus JCM 9152T.</title>
        <authorList>
            <person name="Yuki M."/>
            <person name="Oshima K."/>
            <person name="Suda W."/>
            <person name="Oshida Y."/>
            <person name="Kitamura K."/>
            <person name="Iida T."/>
            <person name="Hattori M."/>
            <person name="Ohkuma M."/>
        </authorList>
    </citation>
    <scope>NUCLEOTIDE SEQUENCE [LARGE SCALE GENOMIC DNA]</scope>
    <source>
        <strain evidence="6">JCM 9140</strain>
    </source>
</reference>
<dbReference type="PROSITE" id="PS01081">
    <property type="entry name" value="HTH_TETR_1"/>
    <property type="match status" value="1"/>
</dbReference>
<dbReference type="PROSITE" id="PS50977">
    <property type="entry name" value="HTH_TETR_2"/>
    <property type="match status" value="1"/>
</dbReference>
<dbReference type="PANTHER" id="PTHR43479:SF11">
    <property type="entry name" value="ACREF_ENVCD OPERON REPRESSOR-RELATED"/>
    <property type="match status" value="1"/>
</dbReference>
<evidence type="ECO:0000256" key="3">
    <source>
        <dbReference type="PROSITE-ProRule" id="PRU00335"/>
    </source>
</evidence>
<dbReference type="Proteomes" id="UP000018890">
    <property type="component" value="Unassembled WGS sequence"/>
</dbReference>
<dbReference type="RefSeq" id="WP_052002186.1">
    <property type="nucleotide sequence ID" value="NZ_BAUT01000021.1"/>
</dbReference>
<evidence type="ECO:0000256" key="4">
    <source>
        <dbReference type="SAM" id="Phobius"/>
    </source>
</evidence>
<accession>W4Q2W1</accession>
<proteinExistence type="predicted"/>
<dbReference type="Gene3D" id="1.10.10.60">
    <property type="entry name" value="Homeodomain-like"/>
    <property type="match status" value="1"/>
</dbReference>
<protein>
    <submittedName>
        <fullName evidence="6">Transcriptional regulator</fullName>
    </submittedName>
</protein>
<dbReference type="Pfam" id="PF00440">
    <property type="entry name" value="TetR_N"/>
    <property type="match status" value="1"/>
</dbReference>
<name>W4Q2W1_9BACI</name>
<feature type="DNA-binding region" description="H-T-H motif" evidence="3">
    <location>
        <begin position="28"/>
        <end position="47"/>
    </location>
</feature>
<evidence type="ECO:0000256" key="2">
    <source>
        <dbReference type="ARBA" id="ARBA00023125"/>
    </source>
</evidence>
<dbReference type="Gene3D" id="1.10.357.10">
    <property type="entry name" value="Tetracycline Repressor, domain 2"/>
    <property type="match status" value="1"/>
</dbReference>
<dbReference type="InterPro" id="IPR001647">
    <property type="entry name" value="HTH_TetR"/>
</dbReference>
<organism evidence="6 7">
    <name type="scientific">Halalkalibacter wakoensis JCM 9140</name>
    <dbReference type="NCBI Taxonomy" id="1236970"/>
    <lineage>
        <taxon>Bacteria</taxon>
        <taxon>Bacillati</taxon>
        <taxon>Bacillota</taxon>
        <taxon>Bacilli</taxon>
        <taxon>Bacillales</taxon>
        <taxon>Bacillaceae</taxon>
        <taxon>Halalkalibacter</taxon>
    </lineage>
</organism>
<dbReference type="InterPro" id="IPR009057">
    <property type="entry name" value="Homeodomain-like_sf"/>
</dbReference>
<sequence length="192" mass="22236">MRKRSNKPEQILVGAADVFLDVGFEKATIQEIAIRSGVGKGTIYEYFSSKEELFSHSIKSSISFVLEKVLHVFECADTFDQLLGEIKVTVQELLTSHEKKIEWLYYNFQFVSKDLHQWIHTEGYELIHKASAVIERLMSRDEVRRVHSFVAASMIVDIIQMSFFFRFTNQPDKMDEIIDSKIDILKYGLSVS</sequence>
<evidence type="ECO:0000259" key="5">
    <source>
        <dbReference type="PROSITE" id="PS50977"/>
    </source>
</evidence>
<evidence type="ECO:0000313" key="6">
    <source>
        <dbReference type="EMBL" id="GAE26290.1"/>
    </source>
</evidence>
<evidence type="ECO:0000256" key="1">
    <source>
        <dbReference type="ARBA" id="ARBA00022491"/>
    </source>
</evidence>
<comment type="caution">
    <text evidence="6">The sequence shown here is derived from an EMBL/GenBank/DDBJ whole genome shotgun (WGS) entry which is preliminary data.</text>
</comment>
<keyword evidence="1" id="KW-0678">Repressor</keyword>
<feature type="transmembrane region" description="Helical" evidence="4">
    <location>
        <begin position="146"/>
        <end position="165"/>
    </location>
</feature>
<dbReference type="InterPro" id="IPR036271">
    <property type="entry name" value="Tet_transcr_reg_TetR-rel_C_sf"/>
</dbReference>
<dbReference type="STRING" id="1236970.JCM9140_2339"/>
<gene>
    <name evidence="6" type="ORF">JCM9140_2339</name>
</gene>
<keyword evidence="4" id="KW-1133">Transmembrane helix</keyword>
<dbReference type="PRINTS" id="PR00455">
    <property type="entry name" value="HTHTETR"/>
</dbReference>
<dbReference type="SUPFAM" id="SSF48498">
    <property type="entry name" value="Tetracyclin repressor-like, C-terminal domain"/>
    <property type="match status" value="1"/>
</dbReference>
<keyword evidence="7" id="KW-1185">Reference proteome</keyword>